<keyword evidence="3" id="KW-1185">Reference proteome</keyword>
<dbReference type="RefSeq" id="WP_344236385.1">
    <property type="nucleotide sequence ID" value="NZ_BAAAHH010000001.1"/>
</dbReference>
<proteinExistence type="predicted"/>
<dbReference type="Proteomes" id="UP001500665">
    <property type="component" value="Unassembled WGS sequence"/>
</dbReference>
<organism evidence="2 3">
    <name type="scientific">Actinocorallia libanotica</name>
    <dbReference type="NCBI Taxonomy" id="46162"/>
    <lineage>
        <taxon>Bacteria</taxon>
        <taxon>Bacillati</taxon>
        <taxon>Actinomycetota</taxon>
        <taxon>Actinomycetes</taxon>
        <taxon>Streptosporangiales</taxon>
        <taxon>Thermomonosporaceae</taxon>
        <taxon>Actinocorallia</taxon>
    </lineage>
</organism>
<comment type="caution">
    <text evidence="2">The sequence shown here is derived from an EMBL/GenBank/DDBJ whole genome shotgun (WGS) entry which is preliminary data.</text>
</comment>
<reference evidence="2 3" key="1">
    <citation type="journal article" date="2019" name="Int. J. Syst. Evol. Microbiol.">
        <title>The Global Catalogue of Microorganisms (GCM) 10K type strain sequencing project: providing services to taxonomists for standard genome sequencing and annotation.</title>
        <authorList>
            <consortium name="The Broad Institute Genomics Platform"/>
            <consortium name="The Broad Institute Genome Sequencing Center for Infectious Disease"/>
            <person name="Wu L."/>
            <person name="Ma J."/>
        </authorList>
    </citation>
    <scope>NUCLEOTIDE SEQUENCE [LARGE SCALE GENOMIC DNA]</scope>
    <source>
        <strain evidence="2 3">JCM 10696</strain>
    </source>
</reference>
<dbReference type="InterPro" id="IPR055492">
    <property type="entry name" value="DUF7064"/>
</dbReference>
<evidence type="ECO:0000313" key="3">
    <source>
        <dbReference type="Proteomes" id="UP001500665"/>
    </source>
</evidence>
<name>A0ABN1Q7E6_9ACTN</name>
<protein>
    <recommendedName>
        <fullName evidence="1">DUF7064 domain-containing protein</fullName>
    </recommendedName>
</protein>
<dbReference type="Pfam" id="PF23212">
    <property type="entry name" value="DUF7064"/>
    <property type="match status" value="1"/>
</dbReference>
<gene>
    <name evidence="2" type="ORF">GCM10009550_06040</name>
</gene>
<dbReference type="SUPFAM" id="SSF159245">
    <property type="entry name" value="AttH-like"/>
    <property type="match status" value="1"/>
</dbReference>
<evidence type="ECO:0000259" key="1">
    <source>
        <dbReference type="Pfam" id="PF23212"/>
    </source>
</evidence>
<dbReference type="EMBL" id="BAAAHH010000001">
    <property type="protein sequence ID" value="GAA0938371.1"/>
    <property type="molecule type" value="Genomic_DNA"/>
</dbReference>
<sequence>MVRIVEHGTWRLAAADESRHIPADGTLWNESYYFDFVTEDGSLGGYVRLGLYPNWGKAWYWACVTGPGRPLVLLADNEAPLPAPGETTVKTDSYLAAQEIREPFGPARVTLDGTAHVLPDATRAYGDLAAAETTRLVFDLEWQTVGGVYPYKDLPRYEIPCTVSGTVRVGDETFAITGSGERDHSWGERDWWSVSWLWTSGRLQDDTWFHGMQANIGFPLDWPSFAAAPQEAPVHLDGFGVETVFGDDDLPELSRLRLKGAPMTATPVAFAPVAMTSPDGVSARFPRALCRFETEDGRVGHGWTEWHQPPGWRDHGWSYLAEAPEAGR</sequence>
<feature type="domain" description="DUF7064" evidence="1">
    <location>
        <begin position="191"/>
        <end position="310"/>
    </location>
</feature>
<accession>A0ABN1Q7E6</accession>
<evidence type="ECO:0000313" key="2">
    <source>
        <dbReference type="EMBL" id="GAA0938371.1"/>
    </source>
</evidence>